<feature type="domain" description="Histidine-specific methyltransferase SAM-dependent" evidence="5">
    <location>
        <begin position="29"/>
        <end position="338"/>
    </location>
</feature>
<dbReference type="Gene3D" id="3.40.50.150">
    <property type="entry name" value="Vaccinia Virus protein VP39"/>
    <property type="match status" value="1"/>
</dbReference>
<dbReference type="Proteomes" id="UP000324241">
    <property type="component" value="Unassembled WGS sequence"/>
</dbReference>
<organism evidence="6 7">
    <name type="scientific">Aspergillus tanneri</name>
    <dbReference type="NCBI Taxonomy" id="1220188"/>
    <lineage>
        <taxon>Eukaryota</taxon>
        <taxon>Fungi</taxon>
        <taxon>Dikarya</taxon>
        <taxon>Ascomycota</taxon>
        <taxon>Pezizomycotina</taxon>
        <taxon>Eurotiomycetes</taxon>
        <taxon>Eurotiomycetidae</taxon>
        <taxon>Eurotiales</taxon>
        <taxon>Aspergillaceae</taxon>
        <taxon>Aspergillus</taxon>
        <taxon>Aspergillus subgen. Circumdati</taxon>
    </lineage>
</organism>
<reference evidence="6 7" key="1">
    <citation type="submission" date="2019-08" db="EMBL/GenBank/DDBJ databases">
        <title>The genome sequence of a newly discovered highly antifungal drug resistant Aspergillus species, Aspergillus tanneri NIH 1004.</title>
        <authorList>
            <person name="Mounaud S."/>
            <person name="Singh I."/>
            <person name="Joardar V."/>
            <person name="Pakala S."/>
            <person name="Pakala S."/>
            <person name="Venepally P."/>
            <person name="Chung J.K."/>
            <person name="Losada L."/>
            <person name="Nierman W.C."/>
        </authorList>
    </citation>
    <scope>NUCLEOTIDE SEQUENCE [LARGE SCALE GENOMIC DNA]</scope>
    <source>
        <strain evidence="6 7">NIH1004</strain>
    </source>
</reference>
<dbReference type="InterPro" id="IPR019257">
    <property type="entry name" value="MeTrfase_dom"/>
</dbReference>
<proteinExistence type="inferred from homology"/>
<dbReference type="AlphaFoldDB" id="A0A5M9MIB7"/>
<dbReference type="PIRSF" id="PIRSF018005">
    <property type="entry name" value="UCP018005"/>
    <property type="match status" value="1"/>
</dbReference>
<evidence type="ECO:0000259" key="5">
    <source>
        <dbReference type="Pfam" id="PF10017"/>
    </source>
</evidence>
<gene>
    <name evidence="6" type="ORF">ATNIH1004_005383</name>
</gene>
<evidence type="ECO:0000313" key="6">
    <source>
        <dbReference type="EMBL" id="KAA8646708.1"/>
    </source>
</evidence>
<evidence type="ECO:0000256" key="4">
    <source>
        <dbReference type="ARBA" id="ARBA00022691"/>
    </source>
</evidence>
<evidence type="ECO:0000313" key="7">
    <source>
        <dbReference type="Proteomes" id="UP000324241"/>
    </source>
</evidence>
<dbReference type="PANTHER" id="PTHR43397:SF2">
    <property type="entry name" value="HISTIDINE-SPECIFIC METHYLTRANSFERASE SAM-DEPENDENT DOMAIN-CONTAINING PROTEIN"/>
    <property type="match status" value="1"/>
</dbReference>
<comment type="similarity">
    <text evidence="1">Belongs to the methyltransferase superfamily.</text>
</comment>
<dbReference type="VEuPathDB" id="FungiDB:EYZ11_011972"/>
<accession>A0A5M9MIB7</accession>
<dbReference type="NCBIfam" id="TIGR03439">
    <property type="entry name" value="methyl_EasF"/>
    <property type="match status" value="1"/>
</dbReference>
<dbReference type="InterPro" id="IPR017805">
    <property type="entry name" value="SAM_MeTrfase_EasF-type_put"/>
</dbReference>
<keyword evidence="4" id="KW-0949">S-adenosyl-L-methionine</keyword>
<dbReference type="EMBL" id="QUQM01000004">
    <property type="protein sequence ID" value="KAA8646708.1"/>
    <property type="molecule type" value="Genomic_DNA"/>
</dbReference>
<dbReference type="GeneID" id="54328085"/>
<dbReference type="RefSeq" id="XP_033426069.1">
    <property type="nucleotide sequence ID" value="XM_033570037.1"/>
</dbReference>
<sequence length="346" mass="38870">MDSDADSSNTQATQIFNIRKCASHIDLYHQILTGLRADIKQLPSLLLWNDRGLELFSRILNSDEYYPRSRERQLLQTHIHDITRSISSGERLIELGAGNLHKTASVLRSFEQTRKHVDYFALDVSHAALQSSITELKAQLPFASYVTISGLIGSYDDCISWLKQSGATVKTTFLWLGNSIANFEPEEASRLLADFLHVETAPSHSPKMIIAVDGCQSVDQILNAYDMPNKLSREFVFNGLSHANEILGSEVLNPQHWTFVGKWNPLKSMHESFYVAKREMTLDIGDNRFHVGAGEKVRAITSGKWPKAKVASICQAAGIKVLKDWSDEEGSYGLYLLRQDNFPTLL</sequence>
<dbReference type="GO" id="GO:0008168">
    <property type="term" value="F:methyltransferase activity"/>
    <property type="evidence" value="ECO:0007669"/>
    <property type="project" value="UniProtKB-KW"/>
</dbReference>
<dbReference type="OrthoDB" id="659at2759"/>
<keyword evidence="3" id="KW-0808">Transferase</keyword>
<dbReference type="InterPro" id="IPR017804">
    <property type="entry name" value="MeTrfase_EgtD-like"/>
</dbReference>
<comment type="caution">
    <text evidence="6">The sequence shown here is derived from an EMBL/GenBank/DDBJ whole genome shotgun (WGS) entry which is preliminary data.</text>
</comment>
<name>A0A5M9MIB7_9EURO</name>
<dbReference type="PANTHER" id="PTHR43397">
    <property type="entry name" value="ERGOTHIONEINE BIOSYNTHESIS PROTEIN 1"/>
    <property type="match status" value="1"/>
</dbReference>
<dbReference type="InterPro" id="IPR051128">
    <property type="entry name" value="EgtD_Methyltrsf_superfamily"/>
</dbReference>
<evidence type="ECO:0000256" key="1">
    <source>
        <dbReference type="ARBA" id="ARBA00008361"/>
    </source>
</evidence>
<evidence type="ECO:0000256" key="3">
    <source>
        <dbReference type="ARBA" id="ARBA00022679"/>
    </source>
</evidence>
<keyword evidence="2" id="KW-0489">Methyltransferase</keyword>
<dbReference type="InterPro" id="IPR029063">
    <property type="entry name" value="SAM-dependent_MTases_sf"/>
</dbReference>
<dbReference type="Pfam" id="PF10017">
    <property type="entry name" value="Methyltransf_33"/>
    <property type="match status" value="1"/>
</dbReference>
<evidence type="ECO:0000256" key="2">
    <source>
        <dbReference type="ARBA" id="ARBA00022603"/>
    </source>
</evidence>
<dbReference type="GO" id="GO:0032259">
    <property type="term" value="P:methylation"/>
    <property type="evidence" value="ECO:0007669"/>
    <property type="project" value="UniProtKB-KW"/>
</dbReference>
<protein>
    <recommendedName>
        <fullName evidence="5">Histidine-specific methyltransferase SAM-dependent domain-containing protein</fullName>
    </recommendedName>
</protein>